<keyword evidence="3" id="KW-0812">Transmembrane</keyword>
<comment type="similarity">
    <text evidence="2">Belongs to the major facilitator superfamily. Monocarboxylate porter (TC 2.A.1.13) family.</text>
</comment>
<dbReference type="InterPro" id="IPR011701">
    <property type="entry name" value="MFS"/>
</dbReference>
<organism evidence="4 5">
    <name type="scientific">Jaapia argillacea MUCL 33604</name>
    <dbReference type="NCBI Taxonomy" id="933084"/>
    <lineage>
        <taxon>Eukaryota</taxon>
        <taxon>Fungi</taxon>
        <taxon>Dikarya</taxon>
        <taxon>Basidiomycota</taxon>
        <taxon>Agaricomycotina</taxon>
        <taxon>Agaricomycetes</taxon>
        <taxon>Agaricomycetidae</taxon>
        <taxon>Jaapiales</taxon>
        <taxon>Jaapiaceae</taxon>
        <taxon>Jaapia</taxon>
    </lineage>
</organism>
<dbReference type="InterPro" id="IPR036259">
    <property type="entry name" value="MFS_trans_sf"/>
</dbReference>
<feature type="transmembrane region" description="Helical" evidence="3">
    <location>
        <begin position="90"/>
        <end position="110"/>
    </location>
</feature>
<reference evidence="5" key="1">
    <citation type="journal article" date="2014" name="Proc. Natl. Acad. Sci. U.S.A.">
        <title>Extensive sampling of basidiomycete genomes demonstrates inadequacy of the white-rot/brown-rot paradigm for wood decay fungi.</title>
        <authorList>
            <person name="Riley R."/>
            <person name="Salamov A.A."/>
            <person name="Brown D.W."/>
            <person name="Nagy L.G."/>
            <person name="Floudas D."/>
            <person name="Held B.W."/>
            <person name="Levasseur A."/>
            <person name="Lombard V."/>
            <person name="Morin E."/>
            <person name="Otillar R."/>
            <person name="Lindquist E.A."/>
            <person name="Sun H."/>
            <person name="LaButti K.M."/>
            <person name="Schmutz J."/>
            <person name="Jabbour D."/>
            <person name="Luo H."/>
            <person name="Baker S.E."/>
            <person name="Pisabarro A.G."/>
            <person name="Walton J.D."/>
            <person name="Blanchette R.A."/>
            <person name="Henrissat B."/>
            <person name="Martin F."/>
            <person name="Cullen D."/>
            <person name="Hibbett D.S."/>
            <person name="Grigoriev I.V."/>
        </authorList>
    </citation>
    <scope>NUCLEOTIDE SEQUENCE [LARGE SCALE GENOMIC DNA]</scope>
    <source>
        <strain evidence="5">MUCL 33604</strain>
    </source>
</reference>
<evidence type="ECO:0000256" key="2">
    <source>
        <dbReference type="ARBA" id="ARBA00006727"/>
    </source>
</evidence>
<dbReference type="InterPro" id="IPR050327">
    <property type="entry name" value="Proton-linked_MCT"/>
</dbReference>
<dbReference type="Pfam" id="PF07690">
    <property type="entry name" value="MFS_1"/>
    <property type="match status" value="1"/>
</dbReference>
<dbReference type="InParanoid" id="A0A067Q359"/>
<evidence type="ECO:0000313" key="5">
    <source>
        <dbReference type="Proteomes" id="UP000027265"/>
    </source>
</evidence>
<protein>
    <recommendedName>
        <fullName evidence="6">Major facilitator superfamily (MFS) profile domain-containing protein</fullName>
    </recommendedName>
</protein>
<accession>A0A067Q359</accession>
<proteinExistence type="inferred from homology"/>
<dbReference type="EMBL" id="KL197712">
    <property type="protein sequence ID" value="KDQ61483.1"/>
    <property type="molecule type" value="Genomic_DNA"/>
</dbReference>
<evidence type="ECO:0008006" key="6">
    <source>
        <dbReference type="Google" id="ProtNLM"/>
    </source>
</evidence>
<dbReference type="GO" id="GO:0022857">
    <property type="term" value="F:transmembrane transporter activity"/>
    <property type="evidence" value="ECO:0007669"/>
    <property type="project" value="InterPro"/>
</dbReference>
<dbReference type="GO" id="GO:0016020">
    <property type="term" value="C:membrane"/>
    <property type="evidence" value="ECO:0007669"/>
    <property type="project" value="UniProtKB-SubCell"/>
</dbReference>
<dbReference type="PANTHER" id="PTHR11360:SF287">
    <property type="entry name" value="MFS MONOCARBOXYLATE TRANSPORTER"/>
    <property type="match status" value="1"/>
</dbReference>
<dbReference type="PANTHER" id="PTHR11360">
    <property type="entry name" value="MONOCARBOXYLATE TRANSPORTER"/>
    <property type="match status" value="1"/>
</dbReference>
<dbReference type="AlphaFoldDB" id="A0A067Q359"/>
<evidence type="ECO:0000313" key="4">
    <source>
        <dbReference type="EMBL" id="KDQ61483.1"/>
    </source>
</evidence>
<comment type="subcellular location">
    <subcellularLocation>
        <location evidence="1">Membrane</location>
        <topology evidence="1">Multi-pass membrane protein</topology>
    </subcellularLocation>
</comment>
<keyword evidence="3" id="KW-1133">Transmembrane helix</keyword>
<dbReference type="Gene3D" id="1.20.1250.20">
    <property type="entry name" value="MFS general substrate transporter like domains"/>
    <property type="match status" value="1"/>
</dbReference>
<evidence type="ECO:0000256" key="3">
    <source>
        <dbReference type="SAM" id="Phobius"/>
    </source>
</evidence>
<keyword evidence="3" id="KW-0472">Membrane</keyword>
<evidence type="ECO:0000256" key="1">
    <source>
        <dbReference type="ARBA" id="ARBA00004141"/>
    </source>
</evidence>
<dbReference type="HOGENOM" id="CLU_1428200_0_0_1"/>
<feature type="transmembrane region" description="Helical" evidence="3">
    <location>
        <begin position="145"/>
        <end position="167"/>
    </location>
</feature>
<sequence>MIDSPIPLKSLPGSLQRLARSRSSSRDPPLGANVQELPQIDKGKKAWAFCFCSFILETMIFGFVLSYGIFQEYYMANPPFNTSSTVTLSAIGTTALALQYGGCLLVMLFYRRYPDLIRRSMWFGLALCSSSLCLSSFATKVWQLIVLQGVMFGIGGGLLYVPVIIWLPEWFVERRGLASGLIFGGSGIGG</sequence>
<keyword evidence="5" id="KW-1185">Reference proteome</keyword>
<name>A0A067Q359_9AGAM</name>
<dbReference type="STRING" id="933084.A0A067Q359"/>
<feature type="transmembrane region" description="Helical" evidence="3">
    <location>
        <begin position="46"/>
        <end position="70"/>
    </location>
</feature>
<dbReference type="SUPFAM" id="SSF103473">
    <property type="entry name" value="MFS general substrate transporter"/>
    <property type="match status" value="1"/>
</dbReference>
<gene>
    <name evidence="4" type="ORF">JAAARDRAFT_54850</name>
</gene>
<dbReference type="OrthoDB" id="2213137at2759"/>
<dbReference type="Proteomes" id="UP000027265">
    <property type="component" value="Unassembled WGS sequence"/>
</dbReference>
<feature type="transmembrane region" description="Helical" evidence="3">
    <location>
        <begin position="122"/>
        <end position="139"/>
    </location>
</feature>